<reference evidence="3 4" key="2">
    <citation type="journal article" date="2017" name="Sci. Rep.">
        <title>Ant-infecting Ophiocordyceps genomes reveal a high diversity of potential behavioral manipulation genes and a possible major role for enterotoxins.</title>
        <authorList>
            <person name="de Bekker C."/>
            <person name="Ohm R.A."/>
            <person name="Evans H.C."/>
            <person name="Brachmann A."/>
            <person name="Hughes D.P."/>
        </authorList>
    </citation>
    <scope>NUCLEOTIDE SEQUENCE [LARGE SCALE GENOMIC DNA]</scope>
    <source>
        <strain evidence="3 4">SC16a</strain>
    </source>
</reference>
<reference evidence="3 4" key="1">
    <citation type="journal article" date="2015" name="BMC Genomics">
        <title>Gene expression during zombie ant biting behavior reflects the complexity underlying fungal parasitic behavioral manipulation.</title>
        <authorList>
            <person name="de Bekker C."/>
            <person name="Ohm R.A."/>
            <person name="Loreto R.G."/>
            <person name="Sebastian A."/>
            <person name="Albert I."/>
            <person name="Merrow M."/>
            <person name="Brachmann A."/>
            <person name="Hughes D.P."/>
        </authorList>
    </citation>
    <scope>NUCLEOTIDE SEQUENCE [LARGE SCALE GENOMIC DNA]</scope>
    <source>
        <strain evidence="3 4">SC16a</strain>
    </source>
</reference>
<dbReference type="InterPro" id="IPR004305">
    <property type="entry name" value="Thiaminase-2/PQQC"/>
</dbReference>
<dbReference type="FunFam" id="3.40.1190.20:FF:000034">
    <property type="entry name" value="Putative hydroxymethylpyrimidine/ phosphomethylpyrimidine kinase 2"/>
    <property type="match status" value="1"/>
</dbReference>
<evidence type="ECO:0000313" key="3">
    <source>
        <dbReference type="EMBL" id="PFH63272.1"/>
    </source>
</evidence>
<dbReference type="InterPro" id="IPR013749">
    <property type="entry name" value="PM/HMP-P_kinase-1"/>
</dbReference>
<dbReference type="Gene3D" id="1.20.910.10">
    <property type="entry name" value="Heme oxygenase-like"/>
    <property type="match status" value="1"/>
</dbReference>
<dbReference type="AlphaFoldDB" id="A0A2A9PTE5"/>
<dbReference type="GO" id="GO:0008902">
    <property type="term" value="F:hydroxymethylpyrimidine kinase activity"/>
    <property type="evidence" value="ECO:0007669"/>
    <property type="project" value="TreeGrafter"/>
</dbReference>
<dbReference type="Pfam" id="PF03070">
    <property type="entry name" value="TENA_THI-4"/>
    <property type="match status" value="1"/>
</dbReference>
<dbReference type="PANTHER" id="PTHR20858:SF17">
    <property type="entry name" value="HYDROXYMETHYLPYRIMIDINE_PHOSPHOMETHYLPYRIMIDINE KINASE THI20-RELATED"/>
    <property type="match status" value="1"/>
</dbReference>
<dbReference type="GO" id="GO:0009228">
    <property type="term" value="P:thiamine biosynthetic process"/>
    <property type="evidence" value="ECO:0007669"/>
    <property type="project" value="InterPro"/>
</dbReference>
<dbReference type="OrthoDB" id="10028886at2759"/>
<dbReference type="InterPro" id="IPR004399">
    <property type="entry name" value="HMP/HMP-P_kinase_dom"/>
</dbReference>
<dbReference type="CDD" id="cd19367">
    <property type="entry name" value="TenA_C_ScTHI20-like"/>
    <property type="match status" value="1"/>
</dbReference>
<dbReference type="Pfam" id="PF08543">
    <property type="entry name" value="Phos_pyr_kin"/>
    <property type="match status" value="1"/>
</dbReference>
<organism evidence="3 4">
    <name type="scientific">Ophiocordyceps unilateralis</name>
    <name type="common">Zombie-ant fungus</name>
    <name type="synonym">Torrubia unilateralis</name>
    <dbReference type="NCBI Taxonomy" id="268505"/>
    <lineage>
        <taxon>Eukaryota</taxon>
        <taxon>Fungi</taxon>
        <taxon>Dikarya</taxon>
        <taxon>Ascomycota</taxon>
        <taxon>Pezizomycotina</taxon>
        <taxon>Sordariomycetes</taxon>
        <taxon>Hypocreomycetidae</taxon>
        <taxon>Hypocreales</taxon>
        <taxon>Ophiocordycipitaceae</taxon>
        <taxon>Ophiocordyceps</taxon>
    </lineage>
</organism>
<evidence type="ECO:0000313" key="4">
    <source>
        <dbReference type="Proteomes" id="UP000037136"/>
    </source>
</evidence>
<proteinExistence type="predicted"/>
<dbReference type="Gene3D" id="3.40.1190.20">
    <property type="match status" value="1"/>
</dbReference>
<dbReference type="SUPFAM" id="SSF53613">
    <property type="entry name" value="Ribokinase-like"/>
    <property type="match status" value="1"/>
</dbReference>
<dbReference type="Proteomes" id="UP000037136">
    <property type="component" value="Unassembled WGS sequence"/>
</dbReference>
<feature type="domain" description="Thiaminase-2/PQQC" evidence="1">
    <location>
        <begin position="305"/>
        <end position="509"/>
    </location>
</feature>
<dbReference type="SUPFAM" id="SSF48613">
    <property type="entry name" value="Heme oxygenase-like"/>
    <property type="match status" value="1"/>
</dbReference>
<dbReference type="GO" id="GO:0008972">
    <property type="term" value="F:phosphomethylpyrimidine kinase activity"/>
    <property type="evidence" value="ECO:0007669"/>
    <property type="project" value="InterPro"/>
</dbReference>
<dbReference type="STRING" id="268505.A0A2A9PTE5"/>
<dbReference type="GO" id="GO:0005829">
    <property type="term" value="C:cytosol"/>
    <property type="evidence" value="ECO:0007669"/>
    <property type="project" value="TreeGrafter"/>
</dbReference>
<keyword evidence="4" id="KW-1185">Reference proteome</keyword>
<accession>A0A2A9PTE5</accession>
<protein>
    <recommendedName>
        <fullName evidence="5">Pyridoxamine kinase/Phosphomethylpyrimidine kinase domain-containing protein</fullName>
    </recommendedName>
</protein>
<dbReference type="NCBIfam" id="TIGR00097">
    <property type="entry name" value="HMP-P_kinase"/>
    <property type="match status" value="1"/>
</dbReference>
<dbReference type="InterPro" id="IPR016084">
    <property type="entry name" value="Haem_Oase-like_multi-hlx"/>
</dbReference>
<dbReference type="InterPro" id="IPR029056">
    <property type="entry name" value="Ribokinase-like"/>
</dbReference>
<feature type="domain" description="Pyridoxamine kinase/Phosphomethylpyrimidine kinase" evidence="2">
    <location>
        <begin position="13"/>
        <end position="281"/>
    </location>
</feature>
<dbReference type="EMBL" id="LAZP02000004">
    <property type="protein sequence ID" value="PFH63272.1"/>
    <property type="molecule type" value="Genomic_DNA"/>
</dbReference>
<dbReference type="PANTHER" id="PTHR20858">
    <property type="entry name" value="PHOSPHOMETHYLPYRIMIDINE KINASE"/>
    <property type="match status" value="1"/>
</dbReference>
<dbReference type="FunFam" id="1.20.910.10:FF:000003">
    <property type="entry name" value="Hydroxymethylpyrimidine/phosphomethylpyrimidine kinase THI20"/>
    <property type="match status" value="1"/>
</dbReference>
<evidence type="ECO:0008006" key="5">
    <source>
        <dbReference type="Google" id="ProtNLM"/>
    </source>
</evidence>
<name>A0A2A9PTE5_OPHUN</name>
<gene>
    <name evidence="3" type="ORF">XA68_14924</name>
</gene>
<evidence type="ECO:0000259" key="1">
    <source>
        <dbReference type="Pfam" id="PF03070"/>
    </source>
</evidence>
<dbReference type="CDD" id="cd01169">
    <property type="entry name" value="HMPP_kinase"/>
    <property type="match status" value="1"/>
</dbReference>
<sequence length="513" mass="55269">MAPGRVLLVAGSDCSGGAGLEAGQKVLAAQTCYAMTATTALTVQNTKGVSDIHVVPSEFVERQMDACLGDIGADVVVTGMLAAADTVEVVARQLVKHAVSTVVVDPVVVSTSGARLLPVDAVRSLVQHLLPLATVLMPNLPEVKILIDEAELDFPDSRSATIQSTADVEALGRRIQALGPAWVLIKGGHLPLRTDLTVATTTAERAVVVDVLLGPDNFVLRLQSPWQDSTSTHGTGCSLAAAISSGLAKGLDVPDAVRAACRYVEAAIRTAPGLGSGHGPLGHFHSTYHLPFSPGYFVEYLLARPDVSAVWRSFVHHPFVLALGHGTLPLPSFKGYIVQDYLFLIQFSRACALAAYKANNVADIDSASQTTAYILREMQLHIKYCASFGISLSEMQATEEHQACTAYTRYVLDVGHAQDRLALHMALAPCILGYTAAARMLCARPETRRGGNPYWEWIRSYADDDNRRAADRYAALLEDEMPSQPPSRIEELVVIFIQAIKMELGFWDMFPHA</sequence>
<comment type="caution">
    <text evidence="3">The sequence shown here is derived from an EMBL/GenBank/DDBJ whole genome shotgun (WGS) entry which is preliminary data.</text>
</comment>
<evidence type="ECO:0000259" key="2">
    <source>
        <dbReference type="Pfam" id="PF08543"/>
    </source>
</evidence>